<keyword evidence="1" id="KW-0812">Transmembrane</keyword>
<keyword evidence="1" id="KW-1133">Transmembrane helix</keyword>
<dbReference type="AlphaFoldDB" id="A0A0C2RZL2"/>
<evidence type="ECO:0000313" key="2">
    <source>
        <dbReference type="EMBL" id="KIL55820.1"/>
    </source>
</evidence>
<feature type="transmembrane region" description="Helical" evidence="1">
    <location>
        <begin position="91"/>
        <end position="111"/>
    </location>
</feature>
<name>A0A0C2RZL2_AMAMK</name>
<organism evidence="2 3">
    <name type="scientific">Amanita muscaria (strain Koide BX008)</name>
    <dbReference type="NCBI Taxonomy" id="946122"/>
    <lineage>
        <taxon>Eukaryota</taxon>
        <taxon>Fungi</taxon>
        <taxon>Dikarya</taxon>
        <taxon>Basidiomycota</taxon>
        <taxon>Agaricomycotina</taxon>
        <taxon>Agaricomycetes</taxon>
        <taxon>Agaricomycetidae</taxon>
        <taxon>Agaricales</taxon>
        <taxon>Pluteineae</taxon>
        <taxon>Amanitaceae</taxon>
        <taxon>Amanita</taxon>
    </lineage>
</organism>
<dbReference type="InParanoid" id="A0A0C2RZL2"/>
<evidence type="ECO:0000313" key="3">
    <source>
        <dbReference type="Proteomes" id="UP000054549"/>
    </source>
</evidence>
<protein>
    <submittedName>
        <fullName evidence="2">Uncharacterized protein</fullName>
    </submittedName>
</protein>
<accession>A0A0C2RZL2</accession>
<keyword evidence="1" id="KW-0472">Membrane</keyword>
<dbReference type="EMBL" id="KN818469">
    <property type="protein sequence ID" value="KIL55820.1"/>
    <property type="molecule type" value="Genomic_DNA"/>
</dbReference>
<reference evidence="2 3" key="1">
    <citation type="submission" date="2014-04" db="EMBL/GenBank/DDBJ databases">
        <title>Evolutionary Origins and Diversification of the Mycorrhizal Mutualists.</title>
        <authorList>
            <consortium name="DOE Joint Genome Institute"/>
            <consortium name="Mycorrhizal Genomics Consortium"/>
            <person name="Kohler A."/>
            <person name="Kuo A."/>
            <person name="Nagy L.G."/>
            <person name="Floudas D."/>
            <person name="Copeland A."/>
            <person name="Barry K.W."/>
            <person name="Cichocki N."/>
            <person name="Veneault-Fourrey C."/>
            <person name="LaButti K."/>
            <person name="Lindquist E.A."/>
            <person name="Lipzen A."/>
            <person name="Lundell T."/>
            <person name="Morin E."/>
            <person name="Murat C."/>
            <person name="Riley R."/>
            <person name="Ohm R."/>
            <person name="Sun H."/>
            <person name="Tunlid A."/>
            <person name="Henrissat B."/>
            <person name="Grigoriev I.V."/>
            <person name="Hibbett D.S."/>
            <person name="Martin F."/>
        </authorList>
    </citation>
    <scope>NUCLEOTIDE SEQUENCE [LARGE SCALE GENOMIC DNA]</scope>
    <source>
        <strain evidence="2 3">Koide BX008</strain>
    </source>
</reference>
<evidence type="ECO:0000256" key="1">
    <source>
        <dbReference type="SAM" id="Phobius"/>
    </source>
</evidence>
<sequence length="120" mass="13836">MQAAVLACMKILRTSIFQPDANVEENSRIQICCDVVVFVLEMSICSSQLVIGSYDSEVETFDVFCEAFNRRKPYRIYPSYLKVPMRIQRKIPCPSIWFFSVISLSTCYVMHLNTSGKIIY</sequence>
<gene>
    <name evidence="2" type="ORF">M378DRAFT_561544</name>
</gene>
<dbReference type="HOGENOM" id="CLU_2049096_0_0_1"/>
<dbReference type="Proteomes" id="UP000054549">
    <property type="component" value="Unassembled WGS sequence"/>
</dbReference>
<proteinExistence type="predicted"/>
<keyword evidence="3" id="KW-1185">Reference proteome</keyword>